<keyword evidence="1" id="KW-0812">Transmembrane</keyword>
<keyword evidence="1" id="KW-1133">Transmembrane helix</keyword>
<dbReference type="Proteomes" id="UP000543556">
    <property type="component" value="Unassembled WGS sequence"/>
</dbReference>
<feature type="transmembrane region" description="Helical" evidence="1">
    <location>
        <begin position="29"/>
        <end position="49"/>
    </location>
</feature>
<evidence type="ECO:0000313" key="3">
    <source>
        <dbReference type="Proteomes" id="UP000543556"/>
    </source>
</evidence>
<organism evidence="2 3">
    <name type="scientific">Arthrobacter wenxiniae</name>
    <dbReference type="NCBI Taxonomy" id="2713570"/>
    <lineage>
        <taxon>Bacteria</taxon>
        <taxon>Bacillati</taxon>
        <taxon>Actinomycetota</taxon>
        <taxon>Actinomycetes</taxon>
        <taxon>Micrococcales</taxon>
        <taxon>Micrococcaceae</taxon>
        <taxon>Arthrobacter</taxon>
    </lineage>
</organism>
<comment type="caution">
    <text evidence="2">The sequence shown here is derived from an EMBL/GenBank/DDBJ whole genome shotgun (WGS) entry which is preliminary data.</text>
</comment>
<evidence type="ECO:0000256" key="1">
    <source>
        <dbReference type="SAM" id="Phobius"/>
    </source>
</evidence>
<accession>A0A7Y7IGT0</accession>
<dbReference type="RefSeq" id="WP_176634945.1">
    <property type="nucleotide sequence ID" value="NZ_JAAMFM010000012.1"/>
</dbReference>
<reference evidence="2 3" key="1">
    <citation type="submission" date="2020-02" db="EMBL/GenBank/DDBJ databases">
        <title>Genome sequence of strain AETb3-4.</title>
        <authorList>
            <person name="Gao J."/>
            <person name="Zhang X."/>
        </authorList>
    </citation>
    <scope>NUCLEOTIDE SEQUENCE [LARGE SCALE GENOMIC DNA]</scope>
    <source>
        <strain evidence="2 3">AETb3-4</strain>
    </source>
</reference>
<gene>
    <name evidence="2" type="ORF">G6034_09935</name>
</gene>
<sequence>MYSLLLMGLGGLLIGGAYTFYQQKTPRWIPVSFAILAALSLVAAYLLTLKG</sequence>
<protein>
    <submittedName>
        <fullName evidence="2">Uncharacterized protein</fullName>
    </submittedName>
</protein>
<keyword evidence="1" id="KW-0472">Membrane</keyword>
<dbReference type="EMBL" id="JAAMFM010000012">
    <property type="protein sequence ID" value="NVM95225.1"/>
    <property type="molecule type" value="Genomic_DNA"/>
</dbReference>
<keyword evidence="3" id="KW-1185">Reference proteome</keyword>
<dbReference type="AlphaFoldDB" id="A0A7Y7IGT0"/>
<name>A0A7Y7IGT0_9MICC</name>
<evidence type="ECO:0000313" key="2">
    <source>
        <dbReference type="EMBL" id="NVM95225.1"/>
    </source>
</evidence>
<proteinExistence type="predicted"/>